<proteinExistence type="predicted"/>
<keyword evidence="1" id="KW-0472">Membrane</keyword>
<accession>A0AB39HNC9</accession>
<feature type="transmembrane region" description="Helical" evidence="1">
    <location>
        <begin position="198"/>
        <end position="223"/>
    </location>
</feature>
<evidence type="ECO:0000313" key="2">
    <source>
        <dbReference type="EMBL" id="XDK31318.1"/>
    </source>
</evidence>
<feature type="transmembrane region" description="Helical" evidence="1">
    <location>
        <begin position="20"/>
        <end position="42"/>
    </location>
</feature>
<keyword evidence="1" id="KW-0812">Transmembrane</keyword>
<name>A0AB39HNC9_9BACI</name>
<protein>
    <recommendedName>
        <fullName evidence="3">ABC transporter permease</fullName>
    </recommendedName>
</protein>
<sequence length="233" mass="26376">MNNQIKGLLYYYSTDVIRSAKIFFTILTGAIIASGIVCYLLLGVEEFKMYFAIPFATYFNVAIVAVLLVQGSVPFGLKMGATRKNMYLMHLYFMAMYSFVIAFLGSTLQQVTEWIFHAFGITTYIYVHPAMVLTDNWAMRIAVDTLVMFFIMTLAYLFALIFYRTGLIGGGSLLGILFVVILYGVFEGWLIELAINLFSNVTIITFVSMALIGLGFYFIGFLFMRKITIVNTR</sequence>
<keyword evidence="1" id="KW-1133">Transmembrane helix</keyword>
<dbReference type="RefSeq" id="WP_368652046.1">
    <property type="nucleotide sequence ID" value="NZ_CP162599.1"/>
</dbReference>
<evidence type="ECO:0008006" key="3">
    <source>
        <dbReference type="Google" id="ProtNLM"/>
    </source>
</evidence>
<organism evidence="2">
    <name type="scientific">Ornithinibacillus sp. 4-3</name>
    <dbReference type="NCBI Taxonomy" id="3231488"/>
    <lineage>
        <taxon>Bacteria</taxon>
        <taxon>Bacillati</taxon>
        <taxon>Bacillota</taxon>
        <taxon>Bacilli</taxon>
        <taxon>Bacillales</taxon>
        <taxon>Bacillaceae</taxon>
        <taxon>Ornithinibacillus</taxon>
    </lineage>
</organism>
<dbReference type="EMBL" id="CP162599">
    <property type="protein sequence ID" value="XDK31318.1"/>
    <property type="molecule type" value="Genomic_DNA"/>
</dbReference>
<feature type="transmembrane region" description="Helical" evidence="1">
    <location>
        <begin position="137"/>
        <end position="159"/>
    </location>
</feature>
<feature type="transmembrane region" description="Helical" evidence="1">
    <location>
        <begin position="89"/>
        <end position="107"/>
    </location>
</feature>
<dbReference type="AlphaFoldDB" id="A0AB39HNC9"/>
<reference evidence="2" key="1">
    <citation type="submission" date="2024-07" db="EMBL/GenBank/DDBJ databases">
        <title>Halotolerant mesophilic bacterium Ornithinibacillus sp. 4-3, sp. nov., isolated from soil.</title>
        <authorList>
            <person name="Sidarenka A.V."/>
            <person name="Guliayeva D.E."/>
            <person name="Leanovich S.I."/>
            <person name="Hileuskaya K.S."/>
            <person name="Akhremchuk A.E."/>
            <person name="Sikolenko M.A."/>
            <person name="Valentovich L.N."/>
        </authorList>
    </citation>
    <scope>NUCLEOTIDE SEQUENCE</scope>
    <source>
        <strain evidence="2">4-3</strain>
    </source>
</reference>
<feature type="transmembrane region" description="Helical" evidence="1">
    <location>
        <begin position="49"/>
        <end position="69"/>
    </location>
</feature>
<gene>
    <name evidence="2" type="ORF">AB4Y30_09735</name>
</gene>
<evidence type="ECO:0000256" key="1">
    <source>
        <dbReference type="SAM" id="Phobius"/>
    </source>
</evidence>
<feature type="transmembrane region" description="Helical" evidence="1">
    <location>
        <begin position="114"/>
        <end position="131"/>
    </location>
</feature>
<feature type="transmembrane region" description="Helical" evidence="1">
    <location>
        <begin position="166"/>
        <end position="186"/>
    </location>
</feature>